<dbReference type="Proteomes" id="UP000294200">
    <property type="component" value="Unassembled WGS sequence"/>
</dbReference>
<dbReference type="Pfam" id="PF09722">
    <property type="entry name" value="Xre_MbcA_ParS_C"/>
    <property type="match status" value="1"/>
</dbReference>
<evidence type="ECO:0000259" key="1">
    <source>
        <dbReference type="Pfam" id="PF09722"/>
    </source>
</evidence>
<evidence type="ECO:0000259" key="2">
    <source>
        <dbReference type="Pfam" id="PF20432"/>
    </source>
</evidence>
<dbReference type="InterPro" id="IPR046847">
    <property type="entry name" value="Xre-like_HTH"/>
</dbReference>
<name>A0A4R0XAE9_9BURK</name>
<dbReference type="InterPro" id="IPR024467">
    <property type="entry name" value="Xre/MbcA/ParS-like_toxin-bd"/>
</dbReference>
<evidence type="ECO:0000313" key="3">
    <source>
        <dbReference type="EMBL" id="TCG04590.1"/>
    </source>
</evidence>
<accession>A0A4R0XAE9</accession>
<feature type="domain" description="Antitoxin Xre-like helix-turn-helix" evidence="2">
    <location>
        <begin position="28"/>
        <end position="89"/>
    </location>
</feature>
<dbReference type="Pfam" id="PF20432">
    <property type="entry name" value="Xre-like-HTH"/>
    <property type="match status" value="1"/>
</dbReference>
<evidence type="ECO:0000313" key="4">
    <source>
        <dbReference type="Proteomes" id="UP000294200"/>
    </source>
</evidence>
<dbReference type="InterPro" id="IPR011979">
    <property type="entry name" value="Antitox_Xre"/>
</dbReference>
<gene>
    <name evidence="3" type="ORF">BZM27_39845</name>
</gene>
<sequence>MTLIGRVSADSLLGGRTVFPRAPRSGLEWVDVVRHGISSQALDAMLRSIGLSQAELAQALDIPERTLARRKREGVLSREESAKLLRLARVVARAAEVFEDLDPALAWLKTPIAALGGATPLSLVDTDIGADSVMDTLGRIEHGVFA</sequence>
<keyword evidence="4" id="KW-1185">Reference proteome</keyword>
<dbReference type="GO" id="GO:0003677">
    <property type="term" value="F:DNA binding"/>
    <property type="evidence" value="ECO:0007669"/>
    <property type="project" value="InterPro"/>
</dbReference>
<comment type="caution">
    <text evidence="3">The sequence shown here is derived from an EMBL/GenBank/DDBJ whole genome shotgun (WGS) entry which is preliminary data.</text>
</comment>
<reference evidence="3 4" key="1">
    <citation type="submission" date="2017-02" db="EMBL/GenBank/DDBJ databases">
        <title>Paraburkholderia sophoroidis sp. nov. and Paraburkholderia steynii sp. nov. rhizobial symbionts of the fynbos legume Hypocalyptus sophoroides.</title>
        <authorList>
            <person name="Steenkamp E.T."/>
            <person name="Beukes C.W."/>
            <person name="Van Zyl E."/>
            <person name="Avontuur J."/>
            <person name="Chan W.Y."/>
            <person name="Hassen A."/>
            <person name="Palmer M."/>
            <person name="Mthombeni L."/>
            <person name="Phalane F."/>
            <person name="Sereme K."/>
            <person name="Venter S.N."/>
        </authorList>
    </citation>
    <scope>NUCLEOTIDE SEQUENCE [LARGE SCALE GENOMIC DNA]</scope>
    <source>
        <strain evidence="3 4">HC1.1ba</strain>
    </source>
</reference>
<proteinExistence type="predicted"/>
<dbReference type="NCBIfam" id="TIGR02293">
    <property type="entry name" value="TAS_TIGR02293"/>
    <property type="match status" value="1"/>
</dbReference>
<dbReference type="EMBL" id="MWML01000237">
    <property type="protein sequence ID" value="TCG04590.1"/>
    <property type="molecule type" value="Genomic_DNA"/>
</dbReference>
<feature type="domain" description="Antitoxin Xre/MbcA/ParS-like toxin-binding" evidence="1">
    <location>
        <begin position="94"/>
        <end position="143"/>
    </location>
</feature>
<dbReference type="AlphaFoldDB" id="A0A4R0XAE9"/>
<organism evidence="3 4">
    <name type="scientific">Paraburkholderia steynii</name>
    <dbReference type="NCBI Taxonomy" id="1245441"/>
    <lineage>
        <taxon>Bacteria</taxon>
        <taxon>Pseudomonadati</taxon>
        <taxon>Pseudomonadota</taxon>
        <taxon>Betaproteobacteria</taxon>
        <taxon>Burkholderiales</taxon>
        <taxon>Burkholderiaceae</taxon>
        <taxon>Paraburkholderia</taxon>
    </lineage>
</organism>
<protein>
    <submittedName>
        <fullName evidence="3">Antitoxin</fullName>
    </submittedName>
</protein>